<dbReference type="InterPro" id="IPR036013">
    <property type="entry name" value="Band_7/SPFH_dom_sf"/>
</dbReference>
<evidence type="ECO:0000313" key="5">
    <source>
        <dbReference type="Proteomes" id="UP000196027"/>
    </source>
</evidence>
<evidence type="ECO:0000256" key="1">
    <source>
        <dbReference type="ARBA" id="ARBA00004308"/>
    </source>
</evidence>
<accession>A0A1Y0I4G8</accession>
<keyword evidence="3" id="KW-1133">Transmembrane helix</keyword>
<keyword evidence="3" id="KW-0812">Transmembrane</keyword>
<keyword evidence="5" id="KW-1185">Reference proteome</keyword>
<reference evidence="4 5" key="1">
    <citation type="submission" date="2017-05" db="EMBL/GenBank/DDBJ databases">
        <title>Genomic insights into alkan degradation activity of Oleiphilus messinensis.</title>
        <authorList>
            <person name="Kozyavkin S.A."/>
            <person name="Slesarev A.I."/>
            <person name="Golyshin P.N."/>
            <person name="Korzhenkov A."/>
            <person name="Golyshina O.N."/>
            <person name="Toshchakov S.V."/>
        </authorList>
    </citation>
    <scope>NUCLEOTIDE SEQUENCE [LARGE SCALE GENOMIC DNA]</scope>
    <source>
        <strain evidence="4 5">ME102</strain>
    </source>
</reference>
<gene>
    <name evidence="4" type="primary">yqiK</name>
    <name evidence="4" type="ORF">OLMES_0175</name>
</gene>
<dbReference type="PANTHER" id="PTHR13806">
    <property type="entry name" value="FLOTILLIN-RELATED"/>
    <property type="match status" value="1"/>
</dbReference>
<dbReference type="GO" id="GO:0005886">
    <property type="term" value="C:plasma membrane"/>
    <property type="evidence" value="ECO:0007669"/>
    <property type="project" value="TreeGrafter"/>
</dbReference>
<comment type="subcellular location">
    <subcellularLocation>
        <location evidence="1">Endomembrane system</location>
    </subcellularLocation>
</comment>
<feature type="coiled-coil region" evidence="2">
    <location>
        <begin position="232"/>
        <end position="325"/>
    </location>
</feature>
<dbReference type="GO" id="GO:0012505">
    <property type="term" value="C:endomembrane system"/>
    <property type="evidence" value="ECO:0007669"/>
    <property type="project" value="UniProtKB-SubCell"/>
</dbReference>
<evidence type="ECO:0000256" key="3">
    <source>
        <dbReference type="SAM" id="Phobius"/>
    </source>
</evidence>
<dbReference type="RefSeq" id="WP_198343174.1">
    <property type="nucleotide sequence ID" value="NZ_CP021425.1"/>
</dbReference>
<proteinExistence type="predicted"/>
<dbReference type="PANTHER" id="PTHR13806:SF31">
    <property type="entry name" value="FLOTILLIN-LIKE PROTEIN 1-RELATED"/>
    <property type="match status" value="1"/>
</dbReference>
<dbReference type="AlphaFoldDB" id="A0A1Y0I4G8"/>
<dbReference type="InterPro" id="IPR027705">
    <property type="entry name" value="Flotillin_fam"/>
</dbReference>
<keyword evidence="3" id="KW-0472">Membrane</keyword>
<dbReference type="EMBL" id="CP021425">
    <property type="protein sequence ID" value="ARU54283.1"/>
    <property type="molecule type" value="Genomic_DNA"/>
</dbReference>
<evidence type="ECO:0000256" key="2">
    <source>
        <dbReference type="SAM" id="Coils"/>
    </source>
</evidence>
<organism evidence="4 5">
    <name type="scientific">Oleiphilus messinensis</name>
    <dbReference type="NCBI Taxonomy" id="141451"/>
    <lineage>
        <taxon>Bacteria</taxon>
        <taxon>Pseudomonadati</taxon>
        <taxon>Pseudomonadota</taxon>
        <taxon>Gammaproteobacteria</taxon>
        <taxon>Oceanospirillales</taxon>
        <taxon>Oleiphilaceae</taxon>
        <taxon>Oleiphilus</taxon>
    </lineage>
</organism>
<dbReference type="SUPFAM" id="SSF117892">
    <property type="entry name" value="Band 7/SPFH domain"/>
    <property type="match status" value="1"/>
</dbReference>
<feature type="coiled-coil region" evidence="2">
    <location>
        <begin position="352"/>
        <end position="418"/>
    </location>
</feature>
<sequence length="683" mass="75523">MDLSIVMPILVSVGVIIGIILGILALFKAFYIKVEQGQALIVNDMSPKPKVHFTGAMVLPVIHKKEVMQISVITLEIDRRGKDGLICKDNMRADITVALYLRVNETPDDVLRVAKAVGVDRASSKAAVNELFNAKFSEALKTVGKKMDFLDLFENRIGFRDRIVEVIGDDLNGYVLEDVAIDYLEQTPKAQLDPTNILDSEGIRKITEITAGCNVETNRLERDEELAVKKKNVDAQEQMLELDKQKADAEARQKREIETIQAREEAETLRVKEEERLKSEQARIETDEKLAIQEENKQRQIEVAAKNRERTIAIEEERVEKARELEAVNREREVAIESIQKDKAVEEEKKIIANTVSERIAVERKVAEEEENIKDVQRLSEAERHKKERILDAEAEAQEELVKEVKRAEAEEQKATHKAREVNTMAQADLEASSKRALAQEKEAEGQKALEAAPGLAKARVMEAMAEAKERDGLAEANANQARGLAEAKIIAEQAEAIKAQGLSEAVVIREKKLAEAEGLKQLGTAEAEALRLKGKAEADTLRDKGVAEAETVRERGIAEAEGLVQKFKALNNMDPGAIEFERFRMQLEVDLKQMLEAIEANKSVAKDQAEVLSAALSNANIDLVGGEGDYFNSFAKSLGLGKAIEGMLEKSPHLKSGLSKLVGLADGMSEPADTSAKSDGAK</sequence>
<feature type="transmembrane region" description="Helical" evidence="3">
    <location>
        <begin position="6"/>
        <end position="27"/>
    </location>
</feature>
<dbReference type="KEGG" id="ome:OLMES_0175"/>
<dbReference type="Proteomes" id="UP000196027">
    <property type="component" value="Chromosome"/>
</dbReference>
<evidence type="ECO:0000313" key="4">
    <source>
        <dbReference type="EMBL" id="ARU54283.1"/>
    </source>
</evidence>
<keyword evidence="2" id="KW-0175">Coiled coil</keyword>
<name>A0A1Y0I4G8_9GAMM</name>
<protein>
    <submittedName>
        <fullName evidence="4">PHB family membrane protein</fullName>
    </submittedName>
</protein>